<evidence type="ECO:0000313" key="3">
    <source>
        <dbReference type="Proteomes" id="UP000004508"/>
    </source>
</evidence>
<name>D6TJX5_KTERA</name>
<gene>
    <name evidence="2" type="ORF">Krac_11298</name>
</gene>
<evidence type="ECO:0000256" key="1">
    <source>
        <dbReference type="SAM" id="MobiDB-lite"/>
    </source>
</evidence>
<organism evidence="2 3">
    <name type="scientific">Ktedonobacter racemifer DSM 44963</name>
    <dbReference type="NCBI Taxonomy" id="485913"/>
    <lineage>
        <taxon>Bacteria</taxon>
        <taxon>Bacillati</taxon>
        <taxon>Chloroflexota</taxon>
        <taxon>Ktedonobacteria</taxon>
        <taxon>Ktedonobacterales</taxon>
        <taxon>Ktedonobacteraceae</taxon>
        <taxon>Ktedonobacter</taxon>
    </lineage>
</organism>
<dbReference type="AlphaFoldDB" id="D6TJX5"/>
<dbReference type="EMBL" id="ADVG01000001">
    <property type="protein sequence ID" value="EFH89732.1"/>
    <property type="molecule type" value="Genomic_DNA"/>
</dbReference>
<protein>
    <submittedName>
        <fullName evidence="2">Uncharacterized protein</fullName>
    </submittedName>
</protein>
<proteinExistence type="predicted"/>
<dbReference type="InParanoid" id="D6TJX5"/>
<reference evidence="2 3" key="1">
    <citation type="journal article" date="2011" name="Stand. Genomic Sci.">
        <title>Non-contiguous finished genome sequence and contextual data of the filamentous soil bacterium Ktedonobacter racemifer type strain (SOSP1-21).</title>
        <authorList>
            <person name="Chang Y.J."/>
            <person name="Land M."/>
            <person name="Hauser L."/>
            <person name="Chertkov O."/>
            <person name="Del Rio T.G."/>
            <person name="Nolan M."/>
            <person name="Copeland A."/>
            <person name="Tice H."/>
            <person name="Cheng J.F."/>
            <person name="Lucas S."/>
            <person name="Han C."/>
            <person name="Goodwin L."/>
            <person name="Pitluck S."/>
            <person name="Ivanova N."/>
            <person name="Ovchinikova G."/>
            <person name="Pati A."/>
            <person name="Chen A."/>
            <person name="Palaniappan K."/>
            <person name="Mavromatis K."/>
            <person name="Liolios K."/>
            <person name="Brettin T."/>
            <person name="Fiebig A."/>
            <person name="Rohde M."/>
            <person name="Abt B."/>
            <person name="Goker M."/>
            <person name="Detter J.C."/>
            <person name="Woyke T."/>
            <person name="Bristow J."/>
            <person name="Eisen J.A."/>
            <person name="Markowitz V."/>
            <person name="Hugenholtz P."/>
            <person name="Kyrpides N.C."/>
            <person name="Klenk H.P."/>
            <person name="Lapidus A."/>
        </authorList>
    </citation>
    <scope>NUCLEOTIDE SEQUENCE [LARGE SCALE GENOMIC DNA]</scope>
    <source>
        <strain evidence="3">DSM 44963</strain>
    </source>
</reference>
<sequence length="285" mass="32198">MRVDLVWLSERIDVRRDTCYYCPGISFLSTNQYLNSAFIITKYPEWSGYSHPFYQGAIPRSLATSKNNTKGLQVYTVTLTALNRMLRDYSYNGWGYATLPAGIGHIQEPCRIVLSIYQGEIKTCYIAGKDGQVLMTGKEAQGLIEQANPLSWSLKSYQDPETPAPSHPAIRSSSPDRTTRPIPALHLPSPSQARPQVPAMEPRVTRPLPAIRPPQATQIYPLRAREIPFTELSRWPRKWRQIYMLANGNMTIDKIATMLTLSPQDMRGILQTMISQGVIILRQSS</sequence>
<dbReference type="Proteomes" id="UP000004508">
    <property type="component" value="Unassembled WGS sequence"/>
</dbReference>
<accession>D6TJX5</accession>
<evidence type="ECO:0000313" key="2">
    <source>
        <dbReference type="EMBL" id="EFH89732.1"/>
    </source>
</evidence>
<feature type="region of interest" description="Disordered" evidence="1">
    <location>
        <begin position="154"/>
        <end position="198"/>
    </location>
</feature>
<keyword evidence="3" id="KW-1185">Reference proteome</keyword>
<comment type="caution">
    <text evidence="2">The sequence shown here is derived from an EMBL/GenBank/DDBJ whole genome shotgun (WGS) entry which is preliminary data.</text>
</comment>